<reference evidence="2 3" key="1">
    <citation type="journal article" date="2018" name="Sci. Rep.">
        <title>Genomic signatures of local adaptation to the degree of environmental predictability in rotifers.</title>
        <authorList>
            <person name="Franch-Gras L."/>
            <person name="Hahn C."/>
            <person name="Garcia-Roger E.M."/>
            <person name="Carmona M.J."/>
            <person name="Serra M."/>
            <person name="Gomez A."/>
        </authorList>
    </citation>
    <scope>NUCLEOTIDE SEQUENCE [LARGE SCALE GENOMIC DNA]</scope>
    <source>
        <strain evidence="2">HYR1</strain>
    </source>
</reference>
<keyword evidence="1" id="KW-1133">Transmembrane helix</keyword>
<evidence type="ECO:0000256" key="1">
    <source>
        <dbReference type="SAM" id="Phobius"/>
    </source>
</evidence>
<gene>
    <name evidence="2" type="ORF">BpHYR1_003902</name>
</gene>
<accession>A0A3M7PVI0</accession>
<organism evidence="2 3">
    <name type="scientific">Brachionus plicatilis</name>
    <name type="common">Marine rotifer</name>
    <name type="synonym">Brachionus muelleri</name>
    <dbReference type="NCBI Taxonomy" id="10195"/>
    <lineage>
        <taxon>Eukaryota</taxon>
        <taxon>Metazoa</taxon>
        <taxon>Spiralia</taxon>
        <taxon>Gnathifera</taxon>
        <taxon>Rotifera</taxon>
        <taxon>Eurotatoria</taxon>
        <taxon>Monogononta</taxon>
        <taxon>Pseudotrocha</taxon>
        <taxon>Ploima</taxon>
        <taxon>Brachionidae</taxon>
        <taxon>Brachionus</taxon>
    </lineage>
</organism>
<feature type="transmembrane region" description="Helical" evidence="1">
    <location>
        <begin position="7"/>
        <end position="27"/>
    </location>
</feature>
<comment type="caution">
    <text evidence="2">The sequence shown here is derived from an EMBL/GenBank/DDBJ whole genome shotgun (WGS) entry which is preliminary data.</text>
</comment>
<keyword evidence="1" id="KW-0812">Transmembrane</keyword>
<dbReference type="AlphaFoldDB" id="A0A3M7PVI0"/>
<protein>
    <submittedName>
        <fullName evidence="2">Uncharacterized protein</fullName>
    </submittedName>
</protein>
<evidence type="ECO:0000313" key="2">
    <source>
        <dbReference type="EMBL" id="RNA03117.1"/>
    </source>
</evidence>
<dbReference type="Proteomes" id="UP000276133">
    <property type="component" value="Unassembled WGS sequence"/>
</dbReference>
<name>A0A3M7PVI0_BRAPC</name>
<evidence type="ECO:0000313" key="3">
    <source>
        <dbReference type="Proteomes" id="UP000276133"/>
    </source>
</evidence>
<keyword evidence="3" id="KW-1185">Reference proteome</keyword>
<dbReference type="EMBL" id="REGN01008622">
    <property type="protein sequence ID" value="RNA03117.1"/>
    <property type="molecule type" value="Genomic_DNA"/>
</dbReference>
<proteinExistence type="predicted"/>
<keyword evidence="1" id="KW-0472">Membrane</keyword>
<sequence length="62" mass="7377">MRLQKNFILYLYSLSDNYVVVVGTYTYCQKSSNNFFQRKSYSCQKNSHSSNLLFFALQKCKK</sequence>